<dbReference type="RefSeq" id="WP_398718011.1">
    <property type="nucleotide sequence ID" value="NZ_JBIRWE010000001.1"/>
</dbReference>
<reference evidence="2 3" key="1">
    <citation type="submission" date="2024-10" db="EMBL/GenBank/DDBJ databases">
        <title>The Natural Products Discovery Center: Release of the First 8490 Sequenced Strains for Exploring Actinobacteria Biosynthetic Diversity.</title>
        <authorList>
            <person name="Kalkreuter E."/>
            <person name="Kautsar S.A."/>
            <person name="Yang D."/>
            <person name="Bader C.D."/>
            <person name="Teijaro C.N."/>
            <person name="Fluegel L."/>
            <person name="Davis C.M."/>
            <person name="Simpson J.R."/>
            <person name="Lauterbach L."/>
            <person name="Steele A.D."/>
            <person name="Gui C."/>
            <person name="Meng S."/>
            <person name="Li G."/>
            <person name="Viehrig K."/>
            <person name="Ye F."/>
            <person name="Su P."/>
            <person name="Kiefer A.F."/>
            <person name="Nichols A."/>
            <person name="Cepeda A.J."/>
            <person name="Yan W."/>
            <person name="Fan B."/>
            <person name="Jiang Y."/>
            <person name="Adhikari A."/>
            <person name="Zheng C.-J."/>
            <person name="Schuster L."/>
            <person name="Cowan T.M."/>
            <person name="Smanski M.J."/>
            <person name="Chevrette M.G."/>
            <person name="De Carvalho L.P.S."/>
            <person name="Shen B."/>
        </authorList>
    </citation>
    <scope>NUCLEOTIDE SEQUENCE [LARGE SCALE GENOMIC DNA]</scope>
    <source>
        <strain evidence="2 3">NPDC020327</strain>
    </source>
</reference>
<dbReference type="Proteomes" id="UP001611548">
    <property type="component" value="Unassembled WGS sequence"/>
</dbReference>
<sequence>MSRYLRYLLIWLSCTAVSVTAVLLTVHFVVGSTRPTPPVARSAPTVFGSHTARHPADPARKSRTPAHSPSATSRAPAARPTPAPPATGSARPTPRDTSSKTAIPSARAGECTGGSGVHTIESAGGQASVDFGDSGVCLVSAVPTQGFTVRTAQREPAALSVTFSGDGQESVITATTGPQDKATVREASW</sequence>
<feature type="region of interest" description="Disordered" evidence="1">
    <location>
        <begin position="33"/>
        <end position="119"/>
    </location>
</feature>
<gene>
    <name evidence="2" type="ORF">ACH429_04180</name>
</gene>
<evidence type="ECO:0000313" key="2">
    <source>
        <dbReference type="EMBL" id="MFI1963329.1"/>
    </source>
</evidence>
<protein>
    <submittedName>
        <fullName evidence="2">Uncharacterized protein</fullName>
    </submittedName>
</protein>
<proteinExistence type="predicted"/>
<evidence type="ECO:0000313" key="3">
    <source>
        <dbReference type="Proteomes" id="UP001611548"/>
    </source>
</evidence>
<feature type="compositionally biased region" description="Low complexity" evidence="1">
    <location>
        <begin position="65"/>
        <end position="78"/>
    </location>
</feature>
<name>A0ABW7UPR4_9ACTN</name>
<comment type="caution">
    <text evidence="2">The sequence shown here is derived from an EMBL/GenBank/DDBJ whole genome shotgun (WGS) entry which is preliminary data.</text>
</comment>
<keyword evidence="3" id="KW-1185">Reference proteome</keyword>
<accession>A0ABW7UPR4</accession>
<dbReference type="EMBL" id="JBIRWE010000001">
    <property type="protein sequence ID" value="MFI1963329.1"/>
    <property type="molecule type" value="Genomic_DNA"/>
</dbReference>
<organism evidence="2 3">
    <name type="scientific">Streptomyces pathocidini</name>
    <dbReference type="NCBI Taxonomy" id="1650571"/>
    <lineage>
        <taxon>Bacteria</taxon>
        <taxon>Bacillati</taxon>
        <taxon>Actinomycetota</taxon>
        <taxon>Actinomycetes</taxon>
        <taxon>Kitasatosporales</taxon>
        <taxon>Streptomycetaceae</taxon>
        <taxon>Streptomyces</taxon>
    </lineage>
</organism>
<evidence type="ECO:0000256" key="1">
    <source>
        <dbReference type="SAM" id="MobiDB-lite"/>
    </source>
</evidence>